<dbReference type="RefSeq" id="WP_306700281.1">
    <property type="nucleotide sequence ID" value="NZ_JAVDKS010000001.1"/>
</dbReference>
<comment type="caution">
    <text evidence="2">The sequence shown here is derived from an EMBL/GenBank/DDBJ whole genome shotgun (WGS) entry which is preliminary data.</text>
</comment>
<evidence type="ECO:0000313" key="3">
    <source>
        <dbReference type="Proteomes" id="UP001225042"/>
    </source>
</evidence>
<evidence type="ECO:0000259" key="1">
    <source>
        <dbReference type="Pfam" id="PF07883"/>
    </source>
</evidence>
<proteinExistence type="predicted"/>
<gene>
    <name evidence="2" type="ORF">RBJ67_04330</name>
</gene>
<dbReference type="PANTHER" id="PTHR43346:SF1">
    <property type="entry name" value="QUERCETIN 2,3-DIOXYGENASE-RELATED"/>
    <property type="match status" value="1"/>
</dbReference>
<dbReference type="PANTHER" id="PTHR43346">
    <property type="entry name" value="LIGAND BINDING DOMAIN PROTEIN, PUTATIVE (AFU_ORTHOLOGUE AFUA_6G14370)-RELATED"/>
    <property type="match status" value="1"/>
</dbReference>
<protein>
    <submittedName>
        <fullName evidence="2">Cupin domain-containing protein</fullName>
    </submittedName>
</protein>
<dbReference type="AlphaFoldDB" id="A0AAW8H330"/>
<dbReference type="EMBL" id="JAVDKS010000001">
    <property type="protein sequence ID" value="MDQ2255370.1"/>
    <property type="molecule type" value="Genomic_DNA"/>
</dbReference>
<dbReference type="Gene3D" id="2.60.120.10">
    <property type="entry name" value="Jelly Rolls"/>
    <property type="match status" value="1"/>
</dbReference>
<dbReference type="Proteomes" id="UP001225042">
    <property type="component" value="Unassembled WGS sequence"/>
</dbReference>
<dbReference type="InterPro" id="IPR014710">
    <property type="entry name" value="RmlC-like_jellyroll"/>
</dbReference>
<accession>A0AAW8H330</accession>
<organism evidence="2 3">
    <name type="scientific">Enterobacter soli</name>
    <dbReference type="NCBI Taxonomy" id="885040"/>
    <lineage>
        <taxon>Bacteria</taxon>
        <taxon>Pseudomonadati</taxon>
        <taxon>Pseudomonadota</taxon>
        <taxon>Gammaproteobacteria</taxon>
        <taxon>Enterobacterales</taxon>
        <taxon>Enterobacteriaceae</taxon>
        <taxon>Enterobacter</taxon>
    </lineage>
</organism>
<dbReference type="Pfam" id="PF07883">
    <property type="entry name" value="Cupin_2"/>
    <property type="match status" value="1"/>
</dbReference>
<dbReference type="InterPro" id="IPR052538">
    <property type="entry name" value="Flavonoid_dioxygenase-like"/>
</dbReference>
<reference evidence="2 3" key="1">
    <citation type="submission" date="2023-08" db="EMBL/GenBank/DDBJ databases">
        <authorList>
            <person name="Dale J."/>
        </authorList>
    </citation>
    <scope>NUCLEOTIDE SEQUENCE [LARGE SCALE GENOMIC DNA]</scope>
    <source>
        <strain evidence="2 3">2023EL-00788</strain>
    </source>
</reference>
<keyword evidence="3" id="KW-1185">Reference proteome</keyword>
<name>A0AAW8H330_9ENTR</name>
<dbReference type="InterPro" id="IPR011051">
    <property type="entry name" value="RmlC_Cupin_sf"/>
</dbReference>
<sequence>MGGEGIPPEVHDAFDEWLLVLDGELPLVVDNQWFTLSAGEYVVVPRGKTHHVPPGSVGTLLLVDINAPTA</sequence>
<evidence type="ECO:0000313" key="2">
    <source>
        <dbReference type="EMBL" id="MDQ2255370.1"/>
    </source>
</evidence>
<dbReference type="SUPFAM" id="SSF51182">
    <property type="entry name" value="RmlC-like cupins"/>
    <property type="match status" value="1"/>
</dbReference>
<feature type="domain" description="Cupin type-2" evidence="1">
    <location>
        <begin position="3"/>
        <end position="52"/>
    </location>
</feature>
<dbReference type="InterPro" id="IPR013096">
    <property type="entry name" value="Cupin_2"/>
</dbReference>